<gene>
    <name evidence="1" type="ORF">BCR38DRAFT_412774</name>
</gene>
<dbReference type="RefSeq" id="XP_040711745.1">
    <property type="nucleotide sequence ID" value="XM_040858740.1"/>
</dbReference>
<comment type="caution">
    <text evidence="1">The sequence shown here is derived from an EMBL/GenBank/DDBJ whole genome shotgun (WGS) entry which is preliminary data.</text>
</comment>
<dbReference type="AlphaFoldDB" id="A0A1Y2DIJ0"/>
<protein>
    <submittedName>
        <fullName evidence="1">Uncharacterized protein</fullName>
    </submittedName>
</protein>
<proteinExistence type="predicted"/>
<dbReference type="Proteomes" id="UP000193689">
    <property type="component" value="Unassembled WGS sequence"/>
</dbReference>
<dbReference type="GeneID" id="63774952"/>
<organism evidence="1 2">
    <name type="scientific">Pseudomassariella vexata</name>
    <dbReference type="NCBI Taxonomy" id="1141098"/>
    <lineage>
        <taxon>Eukaryota</taxon>
        <taxon>Fungi</taxon>
        <taxon>Dikarya</taxon>
        <taxon>Ascomycota</taxon>
        <taxon>Pezizomycotina</taxon>
        <taxon>Sordariomycetes</taxon>
        <taxon>Xylariomycetidae</taxon>
        <taxon>Amphisphaeriales</taxon>
        <taxon>Pseudomassariaceae</taxon>
        <taxon>Pseudomassariella</taxon>
    </lineage>
</organism>
<name>A0A1Y2DIJ0_9PEZI</name>
<sequence>MHNRCQQSQPILQSLIRPNLAPVRVKVMSHAMSKAESPLYDSATVLDPLTAKLCLFTTNYITVDTINECGFHEQNKLSAAKRPLLLGELQEVLSTSADENAATQKRRYPISAGTLSRLKNCPTLCTARARFPMQIQGVRGQMEMADNSVGGLCVIYLDGNDFETANRYLACEIMLLHQHDANVNAVDDQVRPASHEAIT</sequence>
<keyword evidence="2" id="KW-1185">Reference proteome</keyword>
<accession>A0A1Y2DIJ0</accession>
<reference evidence="1 2" key="1">
    <citation type="submission" date="2016-07" db="EMBL/GenBank/DDBJ databases">
        <title>Pervasive Adenine N6-methylation of Active Genes in Fungi.</title>
        <authorList>
            <consortium name="DOE Joint Genome Institute"/>
            <person name="Mondo S.J."/>
            <person name="Dannebaum R.O."/>
            <person name="Kuo R.C."/>
            <person name="Labutti K."/>
            <person name="Haridas S."/>
            <person name="Kuo A."/>
            <person name="Salamov A."/>
            <person name="Ahrendt S.R."/>
            <person name="Lipzen A."/>
            <person name="Sullivan W."/>
            <person name="Andreopoulos W.B."/>
            <person name="Clum A."/>
            <person name="Lindquist E."/>
            <person name="Daum C."/>
            <person name="Ramamoorthy G.K."/>
            <person name="Gryganskyi A."/>
            <person name="Culley D."/>
            <person name="Magnuson J.K."/>
            <person name="James T.Y."/>
            <person name="O'Malley M.A."/>
            <person name="Stajich J.E."/>
            <person name="Spatafora J.W."/>
            <person name="Visel A."/>
            <person name="Grigoriev I.V."/>
        </authorList>
    </citation>
    <scope>NUCLEOTIDE SEQUENCE [LARGE SCALE GENOMIC DNA]</scope>
    <source>
        <strain evidence="1 2">CBS 129021</strain>
    </source>
</reference>
<dbReference type="EMBL" id="MCFJ01000014">
    <property type="protein sequence ID" value="ORY59051.1"/>
    <property type="molecule type" value="Genomic_DNA"/>
</dbReference>
<dbReference type="InParanoid" id="A0A1Y2DIJ0"/>
<evidence type="ECO:0000313" key="2">
    <source>
        <dbReference type="Proteomes" id="UP000193689"/>
    </source>
</evidence>
<evidence type="ECO:0000313" key="1">
    <source>
        <dbReference type="EMBL" id="ORY59051.1"/>
    </source>
</evidence>